<dbReference type="EMBL" id="CP024785">
    <property type="protein sequence ID" value="AUB38185.1"/>
    <property type="molecule type" value="Genomic_DNA"/>
</dbReference>
<organism evidence="1 2">
    <name type="scientific">Nostoc flagelliforme CCNUN1</name>
    <dbReference type="NCBI Taxonomy" id="2038116"/>
    <lineage>
        <taxon>Bacteria</taxon>
        <taxon>Bacillati</taxon>
        <taxon>Cyanobacteriota</taxon>
        <taxon>Cyanophyceae</taxon>
        <taxon>Nostocales</taxon>
        <taxon>Nostocaceae</taxon>
        <taxon>Nostoc</taxon>
    </lineage>
</organism>
<sequence length="42" mass="4739">MDDLICWTQKAIADNCFVKIEDVQTLSEALGRKLPLRKASCN</sequence>
<accession>A0A2K8STS1</accession>
<name>A0A2K8STS1_9NOSO</name>
<evidence type="ECO:0000313" key="1">
    <source>
        <dbReference type="EMBL" id="AUB38185.1"/>
    </source>
</evidence>
<protein>
    <submittedName>
        <fullName evidence="1">Uncharacterized protein</fullName>
    </submittedName>
</protein>
<dbReference type="Proteomes" id="UP000232003">
    <property type="component" value="Chromosome"/>
</dbReference>
<dbReference type="KEGG" id="nfl:COO91_04150"/>
<keyword evidence="2" id="KW-1185">Reference proteome</keyword>
<evidence type="ECO:0000313" key="2">
    <source>
        <dbReference type="Proteomes" id="UP000232003"/>
    </source>
</evidence>
<gene>
    <name evidence="1" type="ORF">COO91_04150</name>
</gene>
<proteinExistence type="predicted"/>
<reference evidence="1 2" key="1">
    <citation type="submission" date="2017-11" db="EMBL/GenBank/DDBJ databases">
        <title>Complete genome of a free-living desiccation-tolerant cyanobacterium and its photosynthetic adaptation to extreme terrestrial habitat.</title>
        <authorList>
            <person name="Shang J."/>
        </authorList>
    </citation>
    <scope>NUCLEOTIDE SEQUENCE [LARGE SCALE GENOMIC DNA]</scope>
    <source>
        <strain evidence="1 2">CCNUN1</strain>
    </source>
</reference>
<dbReference type="AlphaFoldDB" id="A0A2K8STS1"/>